<protein>
    <recommendedName>
        <fullName evidence="4">Auto-transporter adhesin head GIN domain-containing protein</fullName>
    </recommendedName>
</protein>
<feature type="region of interest" description="Disordered" evidence="1">
    <location>
        <begin position="89"/>
        <end position="113"/>
    </location>
</feature>
<gene>
    <name evidence="2" type="ORF">NBRC116591_21310</name>
</gene>
<comment type="caution">
    <text evidence="2">The sequence shown here is derived from an EMBL/GenBank/DDBJ whole genome shotgun (WGS) entry which is preliminary data.</text>
</comment>
<feature type="compositionally biased region" description="Gly residues" evidence="1">
    <location>
        <begin position="102"/>
        <end position="111"/>
    </location>
</feature>
<dbReference type="EMBL" id="BAABWN010000006">
    <property type="protein sequence ID" value="GAA6168320.1"/>
    <property type="molecule type" value="Genomic_DNA"/>
</dbReference>
<organism evidence="2 3">
    <name type="scientific">Sessilibacter corallicola</name>
    <dbReference type="NCBI Taxonomy" id="2904075"/>
    <lineage>
        <taxon>Bacteria</taxon>
        <taxon>Pseudomonadati</taxon>
        <taxon>Pseudomonadota</taxon>
        <taxon>Gammaproteobacteria</taxon>
        <taxon>Cellvibrionales</taxon>
        <taxon>Cellvibrionaceae</taxon>
        <taxon>Sessilibacter</taxon>
    </lineage>
</organism>
<name>A0ABQ0A9I9_9GAMM</name>
<dbReference type="Proteomes" id="UP001465153">
    <property type="component" value="Unassembled WGS sequence"/>
</dbReference>
<sequence length="125" mass="13265">MQKVSSILLTLSVFLFIFYAQAIEMTVGAGQTKIIDSSFPKALDKLALEDGAKLVLGADETELRLTVQEMIMGKNVLISAQGKSAKNAVHLTGSESRRTSGAGTGSHGGKGASKDVDSIAWFKYN</sequence>
<evidence type="ECO:0000256" key="1">
    <source>
        <dbReference type="SAM" id="MobiDB-lite"/>
    </source>
</evidence>
<reference evidence="2 3" key="1">
    <citation type="submission" date="2024-04" db="EMBL/GenBank/DDBJ databases">
        <title>Draft genome sequence of Sessilibacter corallicola NBRC 116591.</title>
        <authorList>
            <person name="Miyakawa T."/>
            <person name="Kusuya Y."/>
            <person name="Miura T."/>
        </authorList>
    </citation>
    <scope>NUCLEOTIDE SEQUENCE [LARGE SCALE GENOMIC DNA]</scope>
    <source>
        <strain evidence="2 3">KU-00831-HH</strain>
    </source>
</reference>
<keyword evidence="3" id="KW-1185">Reference proteome</keyword>
<dbReference type="RefSeq" id="WP_353302988.1">
    <property type="nucleotide sequence ID" value="NZ_BAABWN010000006.1"/>
</dbReference>
<accession>A0ABQ0A9I9</accession>
<evidence type="ECO:0008006" key="4">
    <source>
        <dbReference type="Google" id="ProtNLM"/>
    </source>
</evidence>
<proteinExistence type="predicted"/>
<evidence type="ECO:0000313" key="3">
    <source>
        <dbReference type="Proteomes" id="UP001465153"/>
    </source>
</evidence>
<evidence type="ECO:0000313" key="2">
    <source>
        <dbReference type="EMBL" id="GAA6168320.1"/>
    </source>
</evidence>